<proteinExistence type="inferred from homology"/>
<dbReference type="GO" id="GO:0009651">
    <property type="term" value="P:response to salt stress"/>
    <property type="evidence" value="ECO:0007669"/>
    <property type="project" value="UniProtKB-ARBA"/>
</dbReference>
<evidence type="ECO:0000256" key="1">
    <source>
        <dbReference type="ARBA" id="ARBA00004123"/>
    </source>
</evidence>
<dbReference type="GO" id="GO:0043565">
    <property type="term" value="F:sequence-specific DNA binding"/>
    <property type="evidence" value="ECO:0007669"/>
    <property type="project" value="UniProtKB-ARBA"/>
</dbReference>
<evidence type="ECO:0000256" key="10">
    <source>
        <dbReference type="SAM" id="MobiDB-lite"/>
    </source>
</evidence>
<evidence type="ECO:0000256" key="5">
    <source>
        <dbReference type="ARBA" id="ARBA00023125"/>
    </source>
</evidence>
<dbReference type="AlphaFoldDB" id="A0A4S4DRW0"/>
<accession>A0A4S4DRW0</accession>
<dbReference type="GO" id="GO:0009414">
    <property type="term" value="P:response to water deprivation"/>
    <property type="evidence" value="ECO:0007669"/>
    <property type="project" value="UniProtKB-ARBA"/>
</dbReference>
<comment type="similarity">
    <text evidence="8">Belongs to the bZIP family. ABI5 subfamily.</text>
</comment>
<dbReference type="CDD" id="cd14707">
    <property type="entry name" value="bZIP_plant_BZIP46"/>
    <property type="match status" value="1"/>
</dbReference>
<dbReference type="GO" id="GO:0009845">
    <property type="term" value="P:seed germination"/>
    <property type="evidence" value="ECO:0007669"/>
    <property type="project" value="UniProtKB-ARBA"/>
</dbReference>
<dbReference type="PANTHER" id="PTHR22952:SF175">
    <property type="entry name" value="PROTEIN ABSCISIC ACID-INSENSITIVE 5"/>
    <property type="match status" value="1"/>
</dbReference>
<dbReference type="Gene3D" id="1.20.5.170">
    <property type="match status" value="1"/>
</dbReference>
<reference evidence="12 13" key="1">
    <citation type="journal article" date="2018" name="Proc. Natl. Acad. Sci. U.S.A.">
        <title>Draft genome sequence of Camellia sinensis var. sinensis provides insights into the evolution of the tea genome and tea quality.</title>
        <authorList>
            <person name="Wei C."/>
            <person name="Yang H."/>
            <person name="Wang S."/>
            <person name="Zhao J."/>
            <person name="Liu C."/>
            <person name="Gao L."/>
            <person name="Xia E."/>
            <person name="Lu Y."/>
            <person name="Tai Y."/>
            <person name="She G."/>
            <person name="Sun J."/>
            <person name="Cao H."/>
            <person name="Tong W."/>
            <person name="Gao Q."/>
            <person name="Li Y."/>
            <person name="Deng W."/>
            <person name="Jiang X."/>
            <person name="Wang W."/>
            <person name="Chen Q."/>
            <person name="Zhang S."/>
            <person name="Li H."/>
            <person name="Wu J."/>
            <person name="Wang P."/>
            <person name="Li P."/>
            <person name="Shi C."/>
            <person name="Zheng F."/>
            <person name="Jian J."/>
            <person name="Huang B."/>
            <person name="Shan D."/>
            <person name="Shi M."/>
            <person name="Fang C."/>
            <person name="Yue Y."/>
            <person name="Li F."/>
            <person name="Li D."/>
            <person name="Wei S."/>
            <person name="Han B."/>
            <person name="Jiang C."/>
            <person name="Yin Y."/>
            <person name="Xia T."/>
            <person name="Zhang Z."/>
            <person name="Bennetzen J.L."/>
            <person name="Zhao S."/>
            <person name="Wan X."/>
        </authorList>
    </citation>
    <scope>NUCLEOTIDE SEQUENCE [LARGE SCALE GENOMIC DNA]</scope>
    <source>
        <strain evidence="13">cv. Shuchazao</strain>
        <tissue evidence="12">Leaf</tissue>
    </source>
</reference>
<gene>
    <name evidence="12" type="ORF">TEA_006992</name>
</gene>
<keyword evidence="5" id="KW-0238">DNA-binding</keyword>
<comment type="caution">
    <text evidence="12">The sequence shown here is derived from an EMBL/GenBank/DDBJ whole genome shotgun (WGS) entry which is preliminary data.</text>
</comment>
<comment type="subcellular location">
    <subcellularLocation>
        <location evidence="1">Nucleus</location>
    </subcellularLocation>
</comment>
<dbReference type="InterPro" id="IPR004827">
    <property type="entry name" value="bZIP"/>
</dbReference>
<evidence type="ECO:0000256" key="3">
    <source>
        <dbReference type="ARBA" id="ARBA00022682"/>
    </source>
</evidence>
<organism evidence="12 13">
    <name type="scientific">Camellia sinensis var. sinensis</name>
    <name type="common">China tea</name>
    <dbReference type="NCBI Taxonomy" id="542762"/>
    <lineage>
        <taxon>Eukaryota</taxon>
        <taxon>Viridiplantae</taxon>
        <taxon>Streptophyta</taxon>
        <taxon>Embryophyta</taxon>
        <taxon>Tracheophyta</taxon>
        <taxon>Spermatophyta</taxon>
        <taxon>Magnoliopsida</taxon>
        <taxon>eudicotyledons</taxon>
        <taxon>Gunneridae</taxon>
        <taxon>Pentapetalae</taxon>
        <taxon>asterids</taxon>
        <taxon>Ericales</taxon>
        <taxon>Theaceae</taxon>
        <taxon>Camellia</taxon>
    </lineage>
</organism>
<dbReference type="GO" id="GO:0009738">
    <property type="term" value="P:abscisic acid-activated signaling pathway"/>
    <property type="evidence" value="ECO:0007669"/>
    <property type="project" value="UniProtKB-KW"/>
</dbReference>
<dbReference type="SUPFAM" id="SSF57959">
    <property type="entry name" value="Leucine zipper domain"/>
    <property type="match status" value="1"/>
</dbReference>
<evidence type="ECO:0000259" key="11">
    <source>
        <dbReference type="PROSITE" id="PS50217"/>
    </source>
</evidence>
<feature type="coiled-coil region" evidence="9">
    <location>
        <begin position="378"/>
        <end position="454"/>
    </location>
</feature>
<dbReference type="GO" id="GO:0045893">
    <property type="term" value="P:positive regulation of DNA-templated transcription"/>
    <property type="evidence" value="ECO:0007669"/>
    <property type="project" value="InterPro"/>
</dbReference>
<dbReference type="GO" id="GO:0003700">
    <property type="term" value="F:DNA-binding transcription factor activity"/>
    <property type="evidence" value="ECO:0007669"/>
    <property type="project" value="InterPro"/>
</dbReference>
<dbReference type="Proteomes" id="UP000306102">
    <property type="component" value="Unassembled WGS sequence"/>
</dbReference>
<feature type="domain" description="BZIP" evidence="11">
    <location>
        <begin position="360"/>
        <end position="412"/>
    </location>
</feature>
<dbReference type="PROSITE" id="PS50217">
    <property type="entry name" value="BZIP"/>
    <property type="match status" value="1"/>
</dbReference>
<dbReference type="InterPro" id="IPR046347">
    <property type="entry name" value="bZIP_sf"/>
</dbReference>
<dbReference type="EMBL" id="SDRB02010539">
    <property type="protein sequence ID" value="THG05901.1"/>
    <property type="molecule type" value="Genomic_DNA"/>
</dbReference>
<evidence type="ECO:0000256" key="9">
    <source>
        <dbReference type="SAM" id="Coils"/>
    </source>
</evidence>
<dbReference type="GO" id="GO:0005634">
    <property type="term" value="C:nucleus"/>
    <property type="evidence" value="ECO:0007669"/>
    <property type="project" value="UniProtKB-SubCell"/>
</dbReference>
<evidence type="ECO:0000256" key="8">
    <source>
        <dbReference type="ARBA" id="ARBA00061369"/>
    </source>
</evidence>
<feature type="region of interest" description="Disordered" evidence="10">
    <location>
        <begin position="148"/>
        <end position="176"/>
    </location>
</feature>
<dbReference type="FunFam" id="1.20.5.170:FF:000060">
    <property type="entry name" value="protein ABSCISIC ACID-INSENSITIVE 5 isoform X1"/>
    <property type="match status" value="1"/>
</dbReference>
<keyword evidence="2" id="KW-0597">Phosphoprotein</keyword>
<evidence type="ECO:0000256" key="4">
    <source>
        <dbReference type="ARBA" id="ARBA00023015"/>
    </source>
</evidence>
<keyword evidence="13" id="KW-1185">Reference proteome</keyword>
<keyword evidence="7" id="KW-0539">Nucleus</keyword>
<feature type="compositionally biased region" description="Polar residues" evidence="10">
    <location>
        <begin position="160"/>
        <end position="173"/>
    </location>
</feature>
<protein>
    <recommendedName>
        <fullName evidence="11">BZIP domain-containing protein</fullName>
    </recommendedName>
</protein>
<evidence type="ECO:0000256" key="2">
    <source>
        <dbReference type="ARBA" id="ARBA00022553"/>
    </source>
</evidence>
<keyword evidence="3" id="KW-0938">Abscisic acid signaling pathway</keyword>
<keyword evidence="9" id="KW-0175">Coiled coil</keyword>
<evidence type="ECO:0000313" key="12">
    <source>
        <dbReference type="EMBL" id="THG05901.1"/>
    </source>
</evidence>
<keyword evidence="6" id="KW-0804">Transcription</keyword>
<evidence type="ECO:0000256" key="6">
    <source>
        <dbReference type="ARBA" id="ARBA00023163"/>
    </source>
</evidence>
<evidence type="ECO:0000313" key="13">
    <source>
        <dbReference type="Proteomes" id="UP000306102"/>
    </source>
</evidence>
<dbReference type="PROSITE" id="PS00036">
    <property type="entry name" value="BZIP_BASIC"/>
    <property type="match status" value="1"/>
</dbReference>
<evidence type="ECO:0000256" key="7">
    <source>
        <dbReference type="ARBA" id="ARBA00023242"/>
    </source>
</evidence>
<sequence length="459" mass="49870">MVVIEPEIMSKSEVDSPLQFDQQPKNHAFPSLGRQSSIYSLTLDEFQHTLCESGKNFGSMNMDEFLNSIWTAEENQAQAQTNSNPTTTATVTATNISSNNNMQYFPSEGSTDRRIARQLSLSRQGSLTLPPPLCGKTVDEVWLEIHQSQQEQPQSGGGTVSSNVQNPGSTPWQPTFGEMTLEDFLVRAGVVREQCNPILPAQHQQQPCRLYQNNNNPGVGPSFVQRSIMALGIGGGGGGDNSGVNMPTYQALPQGGVGGVGEPAAYAGNGKRSGGGYPPPPSTVCYGSGRVGNVGGGGGSGGGYGQGQGQVLGMELPLSPVSSDGMCPSQGDGRNQFGMDMGGMRGGRKRIIDGPVEKVVERRQRRMIKNRESAARSRARKQAYTVELEAELNQLKEENAQLKQTLAELERKRKQQMWCNLMMLFHLEYFEEAKMKAQTKAQKAKEKMQVMRRTSSCPL</sequence>
<dbReference type="InterPro" id="IPR043452">
    <property type="entry name" value="BZIP46-like"/>
</dbReference>
<dbReference type="PANTHER" id="PTHR22952">
    <property type="entry name" value="CAMP-RESPONSE ELEMENT BINDING PROTEIN-RELATED"/>
    <property type="match status" value="1"/>
</dbReference>
<dbReference type="Pfam" id="PF00170">
    <property type="entry name" value="bZIP_1"/>
    <property type="match status" value="1"/>
</dbReference>
<dbReference type="STRING" id="542762.A0A4S4DRW0"/>
<dbReference type="SMART" id="SM00338">
    <property type="entry name" value="BRLZ"/>
    <property type="match status" value="1"/>
</dbReference>
<keyword evidence="4" id="KW-0805">Transcription regulation</keyword>
<name>A0A4S4DRW0_CAMSN</name>